<evidence type="ECO:0000256" key="2">
    <source>
        <dbReference type="ARBA" id="ARBA00023008"/>
    </source>
</evidence>
<feature type="domain" description="Thioredoxin" evidence="3">
    <location>
        <begin position="39"/>
        <end position="202"/>
    </location>
</feature>
<dbReference type="InterPro" id="IPR003782">
    <property type="entry name" value="SCO1/SenC"/>
</dbReference>
<organism evidence="4">
    <name type="scientific">marine metagenome</name>
    <dbReference type="NCBI Taxonomy" id="408172"/>
    <lineage>
        <taxon>unclassified sequences</taxon>
        <taxon>metagenomes</taxon>
        <taxon>ecological metagenomes</taxon>
    </lineage>
</organism>
<sequence length="202" mass="22084">MNLGVLMPKLLLLVSLTIVVLVGLVAGLWIQHQDREVTNPFATVGGDFTLISKDGEVSLSDFNGKVVLLFFGYTFCPDVCPTELANMRGAFNDLSSSEIEQVVGIFVSVDTNRDTPEKVSAYASFFHDRIIGLTGTREQISEVAKLYFVAYQEVEAKGSATGYTVDHTATTYLIGQDGKVQKLLRGPTSQEIVQELRNQLAS</sequence>
<gene>
    <name evidence="4" type="ORF">METZ01_LOCUS36991</name>
</gene>
<comment type="similarity">
    <text evidence="1">Belongs to the SCO1/2 family.</text>
</comment>
<dbReference type="PANTHER" id="PTHR12151:SF25">
    <property type="entry name" value="LINALOOL DEHYDRATASE_ISOMERASE DOMAIN-CONTAINING PROTEIN"/>
    <property type="match status" value="1"/>
</dbReference>
<accession>A0A381R2R3</accession>
<dbReference type="EMBL" id="UINC01001582">
    <property type="protein sequence ID" value="SUZ84137.1"/>
    <property type="molecule type" value="Genomic_DNA"/>
</dbReference>
<protein>
    <recommendedName>
        <fullName evidence="3">Thioredoxin domain-containing protein</fullName>
    </recommendedName>
</protein>
<reference evidence="4" key="1">
    <citation type="submission" date="2018-05" db="EMBL/GenBank/DDBJ databases">
        <authorList>
            <person name="Lanie J.A."/>
            <person name="Ng W.-L."/>
            <person name="Kazmierczak K.M."/>
            <person name="Andrzejewski T.M."/>
            <person name="Davidsen T.M."/>
            <person name="Wayne K.J."/>
            <person name="Tettelin H."/>
            <person name="Glass J.I."/>
            <person name="Rusch D."/>
            <person name="Podicherti R."/>
            <person name="Tsui H.-C.T."/>
            <person name="Winkler M.E."/>
        </authorList>
    </citation>
    <scope>NUCLEOTIDE SEQUENCE</scope>
</reference>
<name>A0A381R2R3_9ZZZZ</name>
<dbReference type="InterPro" id="IPR036249">
    <property type="entry name" value="Thioredoxin-like_sf"/>
</dbReference>
<dbReference type="Pfam" id="PF02630">
    <property type="entry name" value="SCO1-SenC"/>
    <property type="match status" value="1"/>
</dbReference>
<evidence type="ECO:0000256" key="1">
    <source>
        <dbReference type="ARBA" id="ARBA00010996"/>
    </source>
</evidence>
<keyword evidence="2" id="KW-0186">Copper</keyword>
<evidence type="ECO:0000259" key="3">
    <source>
        <dbReference type="PROSITE" id="PS51352"/>
    </source>
</evidence>
<dbReference type="PROSITE" id="PS51352">
    <property type="entry name" value="THIOREDOXIN_2"/>
    <property type="match status" value="1"/>
</dbReference>
<evidence type="ECO:0000313" key="4">
    <source>
        <dbReference type="EMBL" id="SUZ84137.1"/>
    </source>
</evidence>
<dbReference type="SUPFAM" id="SSF52833">
    <property type="entry name" value="Thioredoxin-like"/>
    <property type="match status" value="1"/>
</dbReference>
<dbReference type="InterPro" id="IPR013766">
    <property type="entry name" value="Thioredoxin_domain"/>
</dbReference>
<dbReference type="CDD" id="cd02968">
    <property type="entry name" value="SCO"/>
    <property type="match status" value="1"/>
</dbReference>
<dbReference type="PANTHER" id="PTHR12151">
    <property type="entry name" value="ELECTRON TRANSPORT PROTIN SCO1/SENC FAMILY MEMBER"/>
    <property type="match status" value="1"/>
</dbReference>
<dbReference type="AlphaFoldDB" id="A0A381R2R3"/>
<dbReference type="Gene3D" id="3.40.30.10">
    <property type="entry name" value="Glutaredoxin"/>
    <property type="match status" value="1"/>
</dbReference>
<proteinExistence type="inferred from homology"/>
<dbReference type="FunFam" id="3.40.30.10:FF:000013">
    <property type="entry name" value="Blast:Protein SCO1 homolog, mitochondrial"/>
    <property type="match status" value="1"/>
</dbReference>